<dbReference type="GO" id="GO:0003700">
    <property type="term" value="F:DNA-binding transcription factor activity"/>
    <property type="evidence" value="ECO:0007669"/>
    <property type="project" value="InterPro"/>
</dbReference>
<evidence type="ECO:0000256" key="1">
    <source>
        <dbReference type="ARBA" id="ARBA00009437"/>
    </source>
</evidence>
<dbReference type="Pfam" id="PF03466">
    <property type="entry name" value="LysR_substrate"/>
    <property type="match status" value="1"/>
</dbReference>
<dbReference type="PANTHER" id="PTHR30579">
    <property type="entry name" value="TRANSCRIPTIONAL REGULATOR"/>
    <property type="match status" value="1"/>
</dbReference>
<keyword evidence="3" id="KW-0238">DNA-binding</keyword>
<dbReference type="InterPro" id="IPR036390">
    <property type="entry name" value="WH_DNA-bd_sf"/>
</dbReference>
<feature type="domain" description="HTH lysR-type" evidence="5">
    <location>
        <begin position="5"/>
        <end position="62"/>
    </location>
</feature>
<comment type="similarity">
    <text evidence="1">Belongs to the LysR transcriptional regulatory family.</text>
</comment>
<protein>
    <submittedName>
        <fullName evidence="6">LysR family transcriptional regulator</fullName>
    </submittedName>
</protein>
<dbReference type="Proteomes" id="UP000655420">
    <property type="component" value="Unassembled WGS sequence"/>
</dbReference>
<keyword evidence="7" id="KW-1185">Reference proteome</keyword>
<sequence length="291" mass="32035">MIRNLDLTALRSFVTVADTGGVTRAATQLNLTQSAVSMQLKRLEESLGQPLLDRTGRGVSLTPQGEQLLSYGRRLLSLNDEVIARMTDKAYEGELRFGVPTDIVYPHVPQILKRFDREYPRMKINMISSYTRKLKEMLDAGKVDLILTTENECDAEGETLATQRLIWVGAPGGTAWRHRPMRLAFERTCLFKPWALRALDDAGIPWEMAVDTGSTRTVEASVSADLAVHAMIEGAVTAHMEPINHGGALPDLPTTQINMYQTHALSMLPLDALAGMVRQAYGAQSLATAAE</sequence>
<evidence type="ECO:0000256" key="2">
    <source>
        <dbReference type="ARBA" id="ARBA00023015"/>
    </source>
</evidence>
<name>A0A8J7M9E1_9RHOB</name>
<dbReference type="InterPro" id="IPR050176">
    <property type="entry name" value="LTTR"/>
</dbReference>
<keyword evidence="4" id="KW-0804">Transcription</keyword>
<dbReference type="PRINTS" id="PR00039">
    <property type="entry name" value="HTHLYSR"/>
</dbReference>
<evidence type="ECO:0000259" key="5">
    <source>
        <dbReference type="PROSITE" id="PS50931"/>
    </source>
</evidence>
<dbReference type="RefSeq" id="WP_200613326.1">
    <property type="nucleotide sequence ID" value="NZ_JAEHHL010000015.1"/>
</dbReference>
<evidence type="ECO:0000313" key="6">
    <source>
        <dbReference type="EMBL" id="MBK0401141.1"/>
    </source>
</evidence>
<dbReference type="EMBL" id="JAEHHL010000015">
    <property type="protein sequence ID" value="MBK0401141.1"/>
    <property type="molecule type" value="Genomic_DNA"/>
</dbReference>
<comment type="caution">
    <text evidence="6">The sequence shown here is derived from an EMBL/GenBank/DDBJ whole genome shotgun (WGS) entry which is preliminary data.</text>
</comment>
<evidence type="ECO:0000256" key="3">
    <source>
        <dbReference type="ARBA" id="ARBA00023125"/>
    </source>
</evidence>
<dbReference type="GO" id="GO:0003677">
    <property type="term" value="F:DNA binding"/>
    <property type="evidence" value="ECO:0007669"/>
    <property type="project" value="UniProtKB-KW"/>
</dbReference>
<proteinExistence type="inferred from homology"/>
<organism evidence="6 7">
    <name type="scientific">Thermohalobaculum xanthum</name>
    <dbReference type="NCBI Taxonomy" id="2753746"/>
    <lineage>
        <taxon>Bacteria</taxon>
        <taxon>Pseudomonadati</taxon>
        <taxon>Pseudomonadota</taxon>
        <taxon>Alphaproteobacteria</taxon>
        <taxon>Rhodobacterales</taxon>
        <taxon>Paracoccaceae</taxon>
        <taxon>Thermohalobaculum</taxon>
    </lineage>
</organism>
<dbReference type="Gene3D" id="3.40.190.10">
    <property type="entry name" value="Periplasmic binding protein-like II"/>
    <property type="match status" value="2"/>
</dbReference>
<dbReference type="InterPro" id="IPR036388">
    <property type="entry name" value="WH-like_DNA-bd_sf"/>
</dbReference>
<evidence type="ECO:0000313" key="7">
    <source>
        <dbReference type="Proteomes" id="UP000655420"/>
    </source>
</evidence>
<dbReference type="SUPFAM" id="SSF46785">
    <property type="entry name" value="Winged helix' DNA-binding domain"/>
    <property type="match status" value="1"/>
</dbReference>
<dbReference type="Gene3D" id="1.10.10.10">
    <property type="entry name" value="Winged helix-like DNA-binding domain superfamily/Winged helix DNA-binding domain"/>
    <property type="match status" value="1"/>
</dbReference>
<gene>
    <name evidence="6" type="ORF">H0I76_18235</name>
</gene>
<dbReference type="AlphaFoldDB" id="A0A8J7M9E1"/>
<evidence type="ECO:0000256" key="4">
    <source>
        <dbReference type="ARBA" id="ARBA00023163"/>
    </source>
</evidence>
<dbReference type="InterPro" id="IPR005119">
    <property type="entry name" value="LysR_subst-bd"/>
</dbReference>
<dbReference type="SUPFAM" id="SSF53850">
    <property type="entry name" value="Periplasmic binding protein-like II"/>
    <property type="match status" value="1"/>
</dbReference>
<dbReference type="PANTHER" id="PTHR30579:SF7">
    <property type="entry name" value="HTH-TYPE TRANSCRIPTIONAL REGULATOR LRHA-RELATED"/>
    <property type="match status" value="1"/>
</dbReference>
<dbReference type="FunFam" id="1.10.10.10:FF:000001">
    <property type="entry name" value="LysR family transcriptional regulator"/>
    <property type="match status" value="1"/>
</dbReference>
<dbReference type="InterPro" id="IPR000847">
    <property type="entry name" value="LysR_HTH_N"/>
</dbReference>
<reference evidence="6" key="1">
    <citation type="submission" date="2020-12" db="EMBL/GenBank/DDBJ databases">
        <title>Bacterial taxonomy.</title>
        <authorList>
            <person name="Pan X."/>
        </authorList>
    </citation>
    <scope>NUCLEOTIDE SEQUENCE</scope>
    <source>
        <strain evidence="6">M0105</strain>
    </source>
</reference>
<dbReference type="PROSITE" id="PS50931">
    <property type="entry name" value="HTH_LYSR"/>
    <property type="match status" value="1"/>
</dbReference>
<accession>A0A8J7M9E1</accession>
<dbReference type="Pfam" id="PF00126">
    <property type="entry name" value="HTH_1"/>
    <property type="match status" value="1"/>
</dbReference>
<keyword evidence="2" id="KW-0805">Transcription regulation</keyword>